<keyword evidence="2 5" id="KW-0812">Transmembrane</keyword>
<evidence type="ECO:0000256" key="2">
    <source>
        <dbReference type="ARBA" id="ARBA00022692"/>
    </source>
</evidence>
<sequence length="1320" mass="139272">MAMAKTATPPPPPPPAAAAPRRAWPLRLVRWLLGTLAALMLALVLLLAGLLGWASSDGSLATALHWAQRWLPAEQTLDYEGAHGALLGSAQLDRLHWSSPALDVLAEDAQLRWQPRALLSRRLQVDALAARTLTLTPLAHDAPDEPAEPLQQLPLPLDIAVDALRVERITWAANSPVTIDGLAARYRYEEDQHRLDIDALALAQGSYQLHAQLQGSAPMALTATLQGQLTAPVPERSEPLTARLQAQLEGTLAGANARLQLQAHAQGDAPAGTPTDTAAGTPLQADIEADIAPWAAMPLHQASARLQALDLAALWPQAPATLLNGTARVQPTGDDGWQLQAELHNRAPGPWDSARLPLAALQARAQLAGTQWTLQQLDAELGGGRLQLQGSYDSDGGALDAQASLRGIAPDQLHTAVPLAAISGQASASGVPGKNLGFGARLQTAAGAPAHRALQLQAQGRWQGTQWLVEQLKLQALQVNASASALHIDLAEGAQQGSGKLDLQLPGLQAQLDGKLAPTQGQARVDAQWRDAAATQRWLAQLAKLPGMPADTLAPLLAGQLSGNAHLEASASGGWQAWAQALQGRTQAGRATLQAQLDLPQLRWQAGDAPALAVQGSSMRLNGSLQQLELALDATLQQGCPGADPRARLQLQASGGALPSDAWQARLQQLQIDATLGSRLAGRADPGPWQLALQQPVAVALQGAPLKLDLGAGELRLNAPSSQPQDAPTLLRWQPLQLAQSRQGAALQLQTRGELLGLPLAWADAIHRDGQGLLAGLGVQSSLRLDGHWDVQLGSTVQATLQLARAGGDLQLQTDTDTPLDAGVQRAQLQLNAEGEQINARLQWDSTSAGQVDAQASTRLSRNADGWQWSEDAPLNGQLQAQLPNVGVLSLLAPPGWRIQGSVQAKARITGTRAAPQWQGEIAADDLALRSLLDGVDLQRGRLRAQWQGERLVIQELRLHGGSASGAYIAGPSGNLTPSPQDGGTLTASGALAWGADGLSMDLRAQAQALQVLVRADRQMSVSGDLRAQLRQRQLTLRGALTTDRATLLLPEAGAPTLGDDVHVVRAGDADASERGARVQPALPPDIDLTLDLGRDFALQGSGLTTRLAGQLRIVSNAATQGQPQITGEITTVKGRYRAWGQMLDIEHGLIRFSGAYDNPALDILALRPQISMRAGVQVTGTARRPRVQLYSEPDLPDAEKLAWVVLGRSSSGDGAQAAVLQQAALALLSGGTDNSGAIAQRLGLDEIGIKGPGSDEGLDGAALTLGKRISSKLYISYEHSLSGAMGVLYIFYDLSRKLTLRGQTGEQSAVDLIFTLRYD</sequence>
<dbReference type="Proteomes" id="UP001501627">
    <property type="component" value="Unassembled WGS sequence"/>
</dbReference>
<feature type="transmembrane region" description="Helical" evidence="5">
    <location>
        <begin position="31"/>
        <end position="54"/>
    </location>
</feature>
<evidence type="ECO:0000256" key="4">
    <source>
        <dbReference type="ARBA" id="ARBA00023136"/>
    </source>
</evidence>
<organism evidence="7 8">
    <name type="scientific">Comamonas faecalis</name>
    <dbReference type="NCBI Taxonomy" id="1387849"/>
    <lineage>
        <taxon>Bacteria</taxon>
        <taxon>Pseudomonadati</taxon>
        <taxon>Pseudomonadota</taxon>
        <taxon>Betaproteobacteria</taxon>
        <taxon>Burkholderiales</taxon>
        <taxon>Comamonadaceae</taxon>
        <taxon>Comamonas</taxon>
    </lineage>
</organism>
<protein>
    <recommendedName>
        <fullName evidence="6">Translocation and assembly module TamB C-terminal domain-containing protein</fullName>
    </recommendedName>
</protein>
<evidence type="ECO:0000313" key="8">
    <source>
        <dbReference type="Proteomes" id="UP001501627"/>
    </source>
</evidence>
<keyword evidence="3 5" id="KW-1133">Transmembrane helix</keyword>
<evidence type="ECO:0000256" key="1">
    <source>
        <dbReference type="ARBA" id="ARBA00004167"/>
    </source>
</evidence>
<dbReference type="PANTHER" id="PTHR36985:SF1">
    <property type="entry name" value="TRANSLOCATION AND ASSEMBLY MODULE SUBUNIT TAMB"/>
    <property type="match status" value="1"/>
</dbReference>
<comment type="subcellular location">
    <subcellularLocation>
        <location evidence="1">Membrane</location>
        <topology evidence="1">Single-pass membrane protein</topology>
    </subcellularLocation>
</comment>
<gene>
    <name evidence="7" type="ORF">GCM10022279_02650</name>
</gene>
<dbReference type="PANTHER" id="PTHR36985">
    <property type="entry name" value="TRANSLOCATION AND ASSEMBLY MODULE SUBUNIT TAMB"/>
    <property type="match status" value="1"/>
</dbReference>
<dbReference type="InterPro" id="IPR007452">
    <property type="entry name" value="TamB_C"/>
</dbReference>
<accession>A0ABP7QIA6</accession>
<dbReference type="EMBL" id="BAABBP010000002">
    <property type="protein sequence ID" value="GAA3982582.1"/>
    <property type="molecule type" value="Genomic_DNA"/>
</dbReference>
<evidence type="ECO:0000313" key="7">
    <source>
        <dbReference type="EMBL" id="GAA3982582.1"/>
    </source>
</evidence>
<reference evidence="8" key="1">
    <citation type="journal article" date="2019" name="Int. J. Syst. Evol. Microbiol.">
        <title>The Global Catalogue of Microorganisms (GCM) 10K type strain sequencing project: providing services to taxonomists for standard genome sequencing and annotation.</title>
        <authorList>
            <consortium name="The Broad Institute Genomics Platform"/>
            <consortium name="The Broad Institute Genome Sequencing Center for Infectious Disease"/>
            <person name="Wu L."/>
            <person name="Ma J."/>
        </authorList>
    </citation>
    <scope>NUCLEOTIDE SEQUENCE [LARGE SCALE GENOMIC DNA]</scope>
    <source>
        <strain evidence="8">JCM 17561</strain>
    </source>
</reference>
<evidence type="ECO:0000259" key="6">
    <source>
        <dbReference type="Pfam" id="PF04357"/>
    </source>
</evidence>
<keyword evidence="8" id="KW-1185">Reference proteome</keyword>
<dbReference type="Pfam" id="PF04357">
    <property type="entry name" value="TamB"/>
    <property type="match status" value="1"/>
</dbReference>
<comment type="caution">
    <text evidence="7">The sequence shown here is derived from an EMBL/GenBank/DDBJ whole genome shotgun (WGS) entry which is preliminary data.</text>
</comment>
<evidence type="ECO:0000256" key="3">
    <source>
        <dbReference type="ARBA" id="ARBA00022989"/>
    </source>
</evidence>
<feature type="domain" description="Translocation and assembly module TamB C-terminal" evidence="6">
    <location>
        <begin position="981"/>
        <end position="1319"/>
    </location>
</feature>
<evidence type="ECO:0000256" key="5">
    <source>
        <dbReference type="SAM" id="Phobius"/>
    </source>
</evidence>
<proteinExistence type="predicted"/>
<name>A0ABP7QIA6_9BURK</name>
<keyword evidence="4 5" id="KW-0472">Membrane</keyword>